<comment type="caution">
    <text evidence="1">The sequence shown here is derived from an EMBL/GenBank/DDBJ whole genome shotgun (WGS) entry which is preliminary data.</text>
</comment>
<dbReference type="Proteomes" id="UP000219327">
    <property type="component" value="Unassembled WGS sequence"/>
</dbReference>
<dbReference type="AlphaFoldDB" id="A0A2A5WWU3"/>
<protein>
    <recommendedName>
        <fullName evidence="3">DUF3192 domain-containing protein</fullName>
    </recommendedName>
</protein>
<dbReference type="Pfam" id="PF11399">
    <property type="entry name" value="DUF3192"/>
    <property type="match status" value="2"/>
</dbReference>
<evidence type="ECO:0008006" key="3">
    <source>
        <dbReference type="Google" id="ProtNLM"/>
    </source>
</evidence>
<accession>A0A2A5WWU3</accession>
<dbReference type="EMBL" id="NTKD01000009">
    <property type="protein sequence ID" value="PDH40697.1"/>
    <property type="molecule type" value="Genomic_DNA"/>
</dbReference>
<reference evidence="1 2" key="1">
    <citation type="submission" date="2017-08" db="EMBL/GenBank/DDBJ databases">
        <title>Fine stratification of microbial communities through a metagenomic profile of the photic zone.</title>
        <authorList>
            <person name="Haro-Moreno J.M."/>
            <person name="Lopez-Perez M."/>
            <person name="De La Torre J."/>
            <person name="Picazo A."/>
            <person name="Camacho A."/>
            <person name="Rodriguez-Valera F."/>
        </authorList>
    </citation>
    <scope>NUCLEOTIDE SEQUENCE [LARGE SCALE GENOMIC DNA]</scope>
    <source>
        <strain evidence="1">MED-G24</strain>
    </source>
</reference>
<name>A0A2A5WWU3_9GAMM</name>
<evidence type="ECO:0000313" key="2">
    <source>
        <dbReference type="Proteomes" id="UP000219327"/>
    </source>
</evidence>
<organism evidence="1 2">
    <name type="scientific">OM182 bacterium MED-G24</name>
    <dbReference type="NCBI Taxonomy" id="1986255"/>
    <lineage>
        <taxon>Bacteria</taxon>
        <taxon>Pseudomonadati</taxon>
        <taxon>Pseudomonadota</taxon>
        <taxon>Gammaproteobacteria</taxon>
        <taxon>OMG group</taxon>
        <taxon>OM182 clade</taxon>
    </lineage>
</organism>
<dbReference type="InterPro" id="IPR021534">
    <property type="entry name" value="DUF3192"/>
</dbReference>
<proteinExistence type="predicted"/>
<gene>
    <name evidence="1" type="ORF">CNE99_02955</name>
</gene>
<evidence type="ECO:0000313" key="1">
    <source>
        <dbReference type="EMBL" id="PDH40697.1"/>
    </source>
</evidence>
<sequence>MIFALSVLAGGVLFQNVIWSGGADNVNTYYERHAPEDWQSRQQVNRLGINQLATGVSLEKVVTRLGAPDFRDGYWENGRVEVLYYRTHRVTDDGMTNKWQEASPLVLAEGRLVSHVGYTFDGADRVRVLDINWFERYQFNNGYIGALPLDAQVTLTQVLGDLGQPEFSERIGDHVDILFYRTHSDFDDQHTDKRTETRPLVFAGGVLIARYFTTPGVATAEGN</sequence>